<sequence length="69" mass="8195">KKTKKLKLNKLDFTKSALAPSILLGSSIAGQSRHRSLTLPINWYRFKRKYFFQTRHFDILFFIYSINIS</sequence>
<dbReference type="EMBL" id="HACA01015778">
    <property type="protein sequence ID" value="CDW33139.1"/>
    <property type="molecule type" value="Transcribed_RNA"/>
</dbReference>
<protein>
    <submittedName>
        <fullName evidence="1">Uncharacterized protein</fullName>
    </submittedName>
</protein>
<evidence type="ECO:0000313" key="1">
    <source>
        <dbReference type="EMBL" id="CDW33139.1"/>
    </source>
</evidence>
<accession>A0A0K2U4A6</accession>
<dbReference type="AlphaFoldDB" id="A0A0K2U4A6"/>
<name>A0A0K2U4A6_LEPSM</name>
<feature type="non-terminal residue" evidence="1">
    <location>
        <position position="1"/>
    </location>
</feature>
<organism evidence="1">
    <name type="scientific">Lepeophtheirus salmonis</name>
    <name type="common">Salmon louse</name>
    <name type="synonym">Caligus salmonis</name>
    <dbReference type="NCBI Taxonomy" id="72036"/>
    <lineage>
        <taxon>Eukaryota</taxon>
        <taxon>Metazoa</taxon>
        <taxon>Ecdysozoa</taxon>
        <taxon>Arthropoda</taxon>
        <taxon>Crustacea</taxon>
        <taxon>Multicrustacea</taxon>
        <taxon>Hexanauplia</taxon>
        <taxon>Copepoda</taxon>
        <taxon>Siphonostomatoida</taxon>
        <taxon>Caligidae</taxon>
        <taxon>Lepeophtheirus</taxon>
    </lineage>
</organism>
<reference evidence="1" key="1">
    <citation type="submission" date="2014-05" db="EMBL/GenBank/DDBJ databases">
        <authorList>
            <person name="Chronopoulou M."/>
        </authorList>
    </citation>
    <scope>NUCLEOTIDE SEQUENCE</scope>
    <source>
        <tissue evidence="1">Whole organism</tissue>
    </source>
</reference>
<proteinExistence type="predicted"/>